<dbReference type="AlphaFoldDB" id="A0A944DCC1"/>
<reference evidence="2" key="1">
    <citation type="journal article" date="2022" name="ISME J.">
        <title>Genetic and phylogenetic analysis of dissimilatory iodate-reducing bacteria identifies potential niches across the world's oceans.</title>
        <authorList>
            <person name="Reyes-Umana V."/>
            <person name="Henning Z."/>
            <person name="Lee K."/>
            <person name="Barnum T.P."/>
            <person name="Coates J.D."/>
        </authorList>
    </citation>
    <scope>NUCLEOTIDE SEQUENCE [LARGE SCALE GENOMIC DNA]</scope>
    <source>
        <strain evidence="2">IR12</strain>
    </source>
</reference>
<evidence type="ECO:0000313" key="2">
    <source>
        <dbReference type="Proteomes" id="UP000694660"/>
    </source>
</evidence>
<dbReference type="RefSeq" id="WP_214363566.1">
    <property type="nucleotide sequence ID" value="NZ_JAEKFT010000034.1"/>
</dbReference>
<dbReference type="EMBL" id="JAEKFT010000034">
    <property type="protein sequence ID" value="MBT0963635.1"/>
    <property type="molecule type" value="Genomic_DNA"/>
</dbReference>
<name>A0A944DCC1_DENI1</name>
<dbReference type="InterPro" id="IPR038444">
    <property type="entry name" value="DUF465_sf"/>
</dbReference>
<dbReference type="Pfam" id="PF04325">
    <property type="entry name" value="DUF465"/>
    <property type="match status" value="1"/>
</dbReference>
<evidence type="ECO:0000313" key="1">
    <source>
        <dbReference type="EMBL" id="MBT0963635.1"/>
    </source>
</evidence>
<keyword evidence="2" id="KW-1185">Reference proteome</keyword>
<sequence length="70" mass="8057">MLDDFEDMANWVDTLTQLKAEHRDLDAAIEALAKVPPEDGLLLLRLKKRKLALKDRIAYIERMIDPPELA</sequence>
<organism evidence="1 2">
    <name type="scientific">Denitromonas iodatirespirans</name>
    <dbReference type="NCBI Taxonomy" id="2795389"/>
    <lineage>
        <taxon>Bacteria</taxon>
        <taxon>Pseudomonadati</taxon>
        <taxon>Pseudomonadota</taxon>
        <taxon>Betaproteobacteria</taxon>
        <taxon>Rhodocyclales</taxon>
        <taxon>Zoogloeaceae</taxon>
        <taxon>Denitromonas</taxon>
    </lineage>
</organism>
<accession>A0A944DCC1</accession>
<dbReference type="Proteomes" id="UP000694660">
    <property type="component" value="Unassembled WGS sequence"/>
</dbReference>
<dbReference type="InterPro" id="IPR007420">
    <property type="entry name" value="DUF465"/>
</dbReference>
<protein>
    <submittedName>
        <fullName evidence="1">DUF465 domain-containing protein</fullName>
    </submittedName>
</protein>
<dbReference type="Gene3D" id="6.10.280.50">
    <property type="match status" value="1"/>
</dbReference>
<comment type="caution">
    <text evidence="1">The sequence shown here is derived from an EMBL/GenBank/DDBJ whole genome shotgun (WGS) entry which is preliminary data.</text>
</comment>
<gene>
    <name evidence="1" type="ORF">I8J34_20815</name>
</gene>
<proteinExistence type="predicted"/>